<feature type="chain" id="PRO_5024797106" description="AMOP domain-containing protein" evidence="9">
    <location>
        <begin position="21"/>
        <end position="1374"/>
    </location>
</feature>
<evidence type="ECO:0000256" key="9">
    <source>
        <dbReference type="SAM" id="SignalP"/>
    </source>
</evidence>
<dbReference type="PANTHER" id="PTHR13802:SF52">
    <property type="entry name" value="MUCIN-4"/>
    <property type="match status" value="1"/>
</dbReference>
<feature type="region of interest" description="Disordered" evidence="7">
    <location>
        <begin position="1246"/>
        <end position="1374"/>
    </location>
</feature>
<evidence type="ECO:0008006" key="16">
    <source>
        <dbReference type="Google" id="ProtNLM"/>
    </source>
</evidence>
<keyword evidence="5" id="KW-1015">Disulfide bond</keyword>
<dbReference type="Pfam" id="PF06119">
    <property type="entry name" value="NIDO"/>
    <property type="match status" value="1"/>
</dbReference>
<dbReference type="PROSITE" id="PS50923">
    <property type="entry name" value="SUSHI"/>
    <property type="match status" value="1"/>
</dbReference>
<keyword evidence="4 8" id="KW-0472">Membrane</keyword>
<dbReference type="SUPFAM" id="SSF81296">
    <property type="entry name" value="E set domains"/>
    <property type="match status" value="1"/>
</dbReference>
<dbReference type="SMART" id="SM00723">
    <property type="entry name" value="AMOP"/>
    <property type="match status" value="1"/>
</dbReference>
<dbReference type="SMART" id="SM00032">
    <property type="entry name" value="CCP"/>
    <property type="match status" value="1"/>
</dbReference>
<dbReference type="InterPro" id="IPR005533">
    <property type="entry name" value="AMOP_dom"/>
</dbReference>
<feature type="domain" description="VWFD" evidence="13">
    <location>
        <begin position="820"/>
        <end position="1030"/>
    </location>
</feature>
<dbReference type="InterPro" id="IPR001846">
    <property type="entry name" value="VWF_type-D"/>
</dbReference>
<accession>A0A653DS58</accession>
<dbReference type="Pfam" id="PF03782">
    <property type="entry name" value="AMOP"/>
    <property type="match status" value="1"/>
</dbReference>
<proteinExistence type="predicted"/>
<evidence type="ECO:0000259" key="11">
    <source>
        <dbReference type="PROSITE" id="PS50923"/>
    </source>
</evidence>
<evidence type="ECO:0000256" key="5">
    <source>
        <dbReference type="ARBA" id="ARBA00023157"/>
    </source>
</evidence>
<keyword evidence="3 8" id="KW-1133">Transmembrane helix</keyword>
<evidence type="ECO:0000256" key="8">
    <source>
        <dbReference type="SAM" id="Phobius"/>
    </source>
</evidence>
<dbReference type="Gene3D" id="2.10.70.10">
    <property type="entry name" value="Complement Module, domain 1"/>
    <property type="match status" value="1"/>
</dbReference>
<evidence type="ECO:0000256" key="3">
    <source>
        <dbReference type="ARBA" id="ARBA00022989"/>
    </source>
</evidence>
<evidence type="ECO:0000256" key="2">
    <source>
        <dbReference type="ARBA" id="ARBA00022692"/>
    </source>
</evidence>
<dbReference type="InterPro" id="IPR035976">
    <property type="entry name" value="Sushi/SCR/CCP_sf"/>
</dbReference>
<evidence type="ECO:0000256" key="6">
    <source>
        <dbReference type="PROSITE-ProRule" id="PRU00302"/>
    </source>
</evidence>
<evidence type="ECO:0000256" key="7">
    <source>
        <dbReference type="SAM" id="MobiDB-lite"/>
    </source>
</evidence>
<feature type="region of interest" description="Disordered" evidence="7">
    <location>
        <begin position="22"/>
        <end position="100"/>
    </location>
</feature>
<dbReference type="InterPro" id="IPR051495">
    <property type="entry name" value="Epithelial_Barrier/Signaling"/>
</dbReference>
<evidence type="ECO:0000256" key="4">
    <source>
        <dbReference type="ARBA" id="ARBA00023136"/>
    </source>
</evidence>
<evidence type="ECO:0000256" key="1">
    <source>
        <dbReference type="ARBA" id="ARBA00004370"/>
    </source>
</evidence>
<keyword evidence="15" id="KW-1185">Reference proteome</keyword>
<evidence type="ECO:0000259" key="12">
    <source>
        <dbReference type="PROSITE" id="PS51220"/>
    </source>
</evidence>
<dbReference type="InterPro" id="IPR000436">
    <property type="entry name" value="Sushi_SCR_CCP_dom"/>
</dbReference>
<feature type="compositionally biased region" description="Polar residues" evidence="7">
    <location>
        <begin position="1365"/>
        <end position="1374"/>
    </location>
</feature>
<protein>
    <recommendedName>
        <fullName evidence="16">AMOP domain-containing protein</fullName>
    </recommendedName>
</protein>
<feature type="domain" description="Sushi" evidence="11">
    <location>
        <begin position="1122"/>
        <end position="1182"/>
    </location>
</feature>
<evidence type="ECO:0000259" key="10">
    <source>
        <dbReference type="PROSITE" id="PS50856"/>
    </source>
</evidence>
<feature type="domain" description="NIDO" evidence="12">
    <location>
        <begin position="257"/>
        <end position="416"/>
    </location>
</feature>
<dbReference type="InterPro" id="IPR014756">
    <property type="entry name" value="Ig_E-set"/>
</dbReference>
<feature type="compositionally biased region" description="Acidic residues" evidence="7">
    <location>
        <begin position="1257"/>
        <end position="1267"/>
    </location>
</feature>
<comment type="subcellular location">
    <subcellularLocation>
        <location evidence="1">Membrane</location>
    </subcellularLocation>
</comment>
<dbReference type="CDD" id="cd00033">
    <property type="entry name" value="CCP"/>
    <property type="match status" value="1"/>
</dbReference>
<dbReference type="EMBL" id="CAACVG010014358">
    <property type="protein sequence ID" value="VEN63049.1"/>
    <property type="molecule type" value="Genomic_DNA"/>
</dbReference>
<feature type="compositionally biased region" description="Basic and acidic residues" evidence="7">
    <location>
        <begin position="1285"/>
        <end position="1294"/>
    </location>
</feature>
<dbReference type="GO" id="GO:0016020">
    <property type="term" value="C:membrane"/>
    <property type="evidence" value="ECO:0007669"/>
    <property type="project" value="UniProtKB-SubCell"/>
</dbReference>
<dbReference type="InterPro" id="IPR013783">
    <property type="entry name" value="Ig-like_fold"/>
</dbReference>
<reference evidence="14 15" key="1">
    <citation type="submission" date="2019-01" db="EMBL/GenBank/DDBJ databases">
        <authorList>
            <person name="Sayadi A."/>
        </authorList>
    </citation>
    <scope>NUCLEOTIDE SEQUENCE [LARGE SCALE GENOMIC DNA]</scope>
</reference>
<keyword evidence="6" id="KW-0768">Sushi</keyword>
<dbReference type="SMART" id="SM00216">
    <property type="entry name" value="VWD"/>
    <property type="match status" value="1"/>
</dbReference>
<dbReference type="PROSITE" id="PS50856">
    <property type="entry name" value="AMOP"/>
    <property type="match status" value="1"/>
</dbReference>
<dbReference type="PANTHER" id="PTHR13802">
    <property type="entry name" value="MUCIN 4-RELATED"/>
    <property type="match status" value="1"/>
</dbReference>
<gene>
    <name evidence="14" type="ORF">CALMAC_LOCUS19997</name>
</gene>
<sequence length="1374" mass="157911">MDTKCFVVGLFLVLSYSVKGQSPNRDVETFIPEAEQDQSLAQVAPDESPKEEGVAPTTDDSSHDVAPSHPPPDKDLTTSVPSSTDTNNGNSQDVTSNRNFKLQKIGRSGKYLSSYGPDYDPMTSNVAPPDHDQRGYSDLPYTITEARLAEIRKIFMYPYYNEGGNADNEGDYQKEIQASTPQVHKNFNFQLPFFGFRYNYTRVSLHGYLEFSDPPSNYYYPLVFPVKDWPKKNDPAFIGIFFSKCRIGNRRDGEVDPRQPGVYFRLERDLRTRQDRLGVELRERLKWDIREGVIGSDSFNPKHAVIATWKNVSFNGGFGNALFTTNTFQMVLATDEVFTYAMFNYLNLDWTSHTEAGGDTIRGEGGVTAYVGFNGGNGTRSYEYKPYSQESVIRDLTATGYANGFKGRHIFRIDENILLGSCNKDIDGANLPLVFAPESGNMLGGTVVNITGPCFRPDDQIRCKFDVANEVPGYVVDRNRAICVQPMLYAEGWVNLQIARNSEPFKWKGKYYVESPSTASQKIYFRDMKIHERSPSEIRITWEKQNLTTNENANIRMSLWGYRETTIRPTFVYITDIAENIQNSGEYTIIPSQFRTRTNEFLTDMKFGFLQINLTESIKVNTYSQTQRSIDVTPLVWSRPIPLGWYFQFQWENMYGKNWPKFLCDDWLRTDRYLKNFAHELPQCPCTVQQALADRGRFMPDFDCDKDTNPICYYNNQALHCVKTGAPTLEGSEQQCCYDKNGYLMLSYDQQWGSSPRRCHNLGKMPYNEATKVPTLSQWFNDMVPKYLCCLWQEEQSVGCETLRFERRPTQDCVAYQAPGVAGVYGDPHFVTFDDVEYTFNGKGEFVLVKSRTQTDNLEVQGRFEQMDQNAYGEVRATQLTSVVARGNGTIAVEVRKRPMEARWRYRLDVIADGRRLYFDRPSLKFQHFQGVTIYTPTYVLNQSEVIIMFDNGAGVEVLDNQGYMTARVYLPWSFINKTVGLFGNWSFNMEDDFTLPDGSKVSIASNINDMERVYNDFGTKWMIDDVLDPLKGRALFHREFGKTSSHYNNKTFKPQFLMTPEDIIPANRSDQIARTYEICTTRMYECYYDYAMTLNRDLAHFTQNYKATIYQLKETTRTKIVSCGVLETPRFGRKSTFLFIPGTKVTFECNQDFVLVGDPRRECLADGTWNIPDYGYTECLRQQEYSSRQVATTWGIILAVLIPLVLMVVFVAYKGFQKYQKIRQEEQEFIEEELPRSKSLRSLRSLHSVQRSPSLQDDDDDDDDDLQSPVLSDTSSLGRRRRYDRTYRTHEPLKNAPPVDFREQPWDPNQPDYYPDEKPAVPGSPVSSVLYAQPYDKPESQDNSPTYEPGDYAVPLKKPKDRFSSQSSIVTDV</sequence>
<feature type="signal peptide" evidence="9">
    <location>
        <begin position="1"/>
        <end position="20"/>
    </location>
</feature>
<dbReference type="PROSITE" id="PS51220">
    <property type="entry name" value="NIDO"/>
    <property type="match status" value="1"/>
</dbReference>
<dbReference type="Pfam" id="PF00094">
    <property type="entry name" value="VWD"/>
    <property type="match status" value="1"/>
</dbReference>
<evidence type="ECO:0000313" key="14">
    <source>
        <dbReference type="EMBL" id="VEN63049.1"/>
    </source>
</evidence>
<dbReference type="SUPFAM" id="SSF57535">
    <property type="entry name" value="Complement control module/SCR domain"/>
    <property type="match status" value="1"/>
</dbReference>
<organism evidence="14 15">
    <name type="scientific">Callosobruchus maculatus</name>
    <name type="common">Southern cowpea weevil</name>
    <name type="synonym">Pulse bruchid</name>
    <dbReference type="NCBI Taxonomy" id="64391"/>
    <lineage>
        <taxon>Eukaryota</taxon>
        <taxon>Metazoa</taxon>
        <taxon>Ecdysozoa</taxon>
        <taxon>Arthropoda</taxon>
        <taxon>Hexapoda</taxon>
        <taxon>Insecta</taxon>
        <taxon>Pterygota</taxon>
        <taxon>Neoptera</taxon>
        <taxon>Endopterygota</taxon>
        <taxon>Coleoptera</taxon>
        <taxon>Polyphaga</taxon>
        <taxon>Cucujiformia</taxon>
        <taxon>Chrysomeloidea</taxon>
        <taxon>Chrysomelidae</taxon>
        <taxon>Bruchinae</taxon>
        <taxon>Bruchini</taxon>
        <taxon>Callosobruchus</taxon>
    </lineage>
</organism>
<dbReference type="InterPro" id="IPR003886">
    <property type="entry name" value="NIDO_dom"/>
</dbReference>
<comment type="caution">
    <text evidence="6">Lacks conserved residue(s) required for the propagation of feature annotation.</text>
</comment>
<keyword evidence="9" id="KW-0732">Signal</keyword>
<dbReference type="OrthoDB" id="6051552at2759"/>
<feature type="domain" description="AMOP" evidence="10">
    <location>
        <begin position="656"/>
        <end position="807"/>
    </location>
</feature>
<dbReference type="Gene3D" id="2.60.40.10">
    <property type="entry name" value="Immunoglobulins"/>
    <property type="match status" value="1"/>
</dbReference>
<dbReference type="Pfam" id="PF00084">
    <property type="entry name" value="Sushi"/>
    <property type="match status" value="1"/>
</dbReference>
<name>A0A653DS58_CALMS</name>
<dbReference type="Proteomes" id="UP000410492">
    <property type="component" value="Unassembled WGS sequence"/>
</dbReference>
<feature type="compositionally biased region" description="Polar residues" evidence="7">
    <location>
        <begin position="77"/>
        <end position="100"/>
    </location>
</feature>
<dbReference type="SMART" id="SM00539">
    <property type="entry name" value="NIDO"/>
    <property type="match status" value="1"/>
</dbReference>
<evidence type="ECO:0000313" key="15">
    <source>
        <dbReference type="Proteomes" id="UP000410492"/>
    </source>
</evidence>
<dbReference type="GO" id="GO:0007160">
    <property type="term" value="P:cell-matrix adhesion"/>
    <property type="evidence" value="ECO:0007669"/>
    <property type="project" value="InterPro"/>
</dbReference>
<feature type="transmembrane region" description="Helical" evidence="8">
    <location>
        <begin position="1192"/>
        <end position="1214"/>
    </location>
</feature>
<evidence type="ECO:0000259" key="13">
    <source>
        <dbReference type="PROSITE" id="PS51233"/>
    </source>
</evidence>
<keyword evidence="2 8" id="KW-0812">Transmembrane</keyword>
<dbReference type="PROSITE" id="PS51233">
    <property type="entry name" value="VWFD"/>
    <property type="match status" value="1"/>
</dbReference>